<dbReference type="InterPro" id="IPR000792">
    <property type="entry name" value="Tscrpt_reg_LuxR_C"/>
</dbReference>
<dbReference type="InterPro" id="IPR036388">
    <property type="entry name" value="WH-like_DNA-bd_sf"/>
</dbReference>
<dbReference type="RefSeq" id="WP_331210579.1">
    <property type="nucleotide sequence ID" value="NZ_JAZGQL010000025.1"/>
</dbReference>
<sequence>MDRIGAPLIARSGLVQQVLSAVTADRGAVLVGQRGTGRTTLVELVTRQLSADRYAVTRTTATEAGRPIPFGPFSQLFPVTGDPALVPGRIRAELVRRGRSRTPLLVVEDAHWMDDRSASTLLGLAQDGHIRLMVTTRAEVAAPDAVVALWKDRHLRRVDLPPLDPTETATLMRAMLGDAVASTTVQLVYQWTGGNPRLATELVRHGITTGRLVPDRGLWWWRGALSVPPQLVELFLPGPNRLTPTHRDALAAVAVSDDVPIELIDRVAPAAVEELEDLDLLRTTDTEDGVSVGFSHPLLQAIVWAQVSPARRRRIASALIEAAVGGAAPDPVTVARWQVAAGAPVHPGVLTDAARRVRPHSPEQALRLARIAFGQDPSARTTVVLADALAEQGSGREAQSVLHQATASEHSATGRIVLSTALAVHRCATERDPASAHADLRALHAAASLAAPGAVDVVDAADALILLLGQRPAEAVRVADRLLHRHSATGSVGSSAVLRCRIARTVALALLGRTDEAAGGAAMLAATSGDDRAPEAAGLAAAVRCLLALWRDGSATLPVTDPILGRWPRPPGEVPGTRLRAVDWPLLAGYARLLRGEYSAAVEPLREALAQQAVGFRLFRSEASAWLAVSLASAGRPDEAQRVLDVEPPDRLAVLPGLRPWADGAVAAARGDTRSAGRRLDEAATAARAAGCRSVELQYLTWAARLPPADRPVGLADRLATCLRYVEARRLATEARGELALLNRDRAGLLEQANRLAEMGLHRRAFRLAEAATRVLSGRDQDYAAAVALAGRLRNTLGLPAPNLASPTLTVRENEVAALAAGGLSNREIAIRLVVSARTVESHLARVYRKLGIGSRRELRADWFSRSVEGGPGEPGAPDAYPG</sequence>
<dbReference type="CDD" id="cd06170">
    <property type="entry name" value="LuxR_C_like"/>
    <property type="match status" value="1"/>
</dbReference>
<keyword evidence="2" id="KW-0238">DNA-binding</keyword>
<dbReference type="InterPro" id="IPR016032">
    <property type="entry name" value="Sig_transdc_resp-reg_C-effctor"/>
</dbReference>
<evidence type="ECO:0000256" key="2">
    <source>
        <dbReference type="ARBA" id="ARBA00023125"/>
    </source>
</evidence>
<dbReference type="InterPro" id="IPR027417">
    <property type="entry name" value="P-loop_NTPase"/>
</dbReference>
<dbReference type="PROSITE" id="PS50043">
    <property type="entry name" value="HTH_LUXR_2"/>
    <property type="match status" value="1"/>
</dbReference>
<feature type="domain" description="HTH luxR-type" evidence="4">
    <location>
        <begin position="802"/>
        <end position="867"/>
    </location>
</feature>
<accession>A0ABU7SK72</accession>
<dbReference type="Proteomes" id="UP001339911">
    <property type="component" value="Unassembled WGS sequence"/>
</dbReference>
<dbReference type="PANTHER" id="PTHR44688:SF16">
    <property type="entry name" value="DNA-BINDING TRANSCRIPTIONAL ACTIVATOR DEVR_DOSR"/>
    <property type="match status" value="1"/>
</dbReference>
<dbReference type="EMBL" id="JAZGQL010000034">
    <property type="protein sequence ID" value="MEE6311519.1"/>
    <property type="molecule type" value="Genomic_DNA"/>
</dbReference>
<dbReference type="Gene3D" id="3.40.50.300">
    <property type="entry name" value="P-loop containing nucleotide triphosphate hydrolases"/>
    <property type="match status" value="1"/>
</dbReference>
<dbReference type="PROSITE" id="PS00622">
    <property type="entry name" value="HTH_LUXR_1"/>
    <property type="match status" value="1"/>
</dbReference>
<evidence type="ECO:0000313" key="7">
    <source>
        <dbReference type="Proteomes" id="UP001339911"/>
    </source>
</evidence>
<name>A0ABU7SK72_9ACTN</name>
<dbReference type="SUPFAM" id="SSF46894">
    <property type="entry name" value="C-terminal effector domain of the bipartite response regulators"/>
    <property type="match status" value="1"/>
</dbReference>
<evidence type="ECO:0000256" key="3">
    <source>
        <dbReference type="ARBA" id="ARBA00023163"/>
    </source>
</evidence>
<dbReference type="Pfam" id="PF00196">
    <property type="entry name" value="GerE"/>
    <property type="match status" value="1"/>
</dbReference>
<organism evidence="5 7">
    <name type="scientific">Plantactinospora veratri</name>
    <dbReference type="NCBI Taxonomy" id="1436122"/>
    <lineage>
        <taxon>Bacteria</taxon>
        <taxon>Bacillati</taxon>
        <taxon>Actinomycetota</taxon>
        <taxon>Actinomycetes</taxon>
        <taxon>Micromonosporales</taxon>
        <taxon>Micromonosporaceae</taxon>
        <taxon>Plantactinospora</taxon>
    </lineage>
</organism>
<dbReference type="Gene3D" id="1.10.10.10">
    <property type="entry name" value="Winged helix-like DNA-binding domain superfamily/Winged helix DNA-binding domain"/>
    <property type="match status" value="1"/>
</dbReference>
<gene>
    <name evidence="5" type="ORF">V1634_26305</name>
    <name evidence="6" type="ORF">V1634_32320</name>
</gene>
<evidence type="ECO:0000256" key="1">
    <source>
        <dbReference type="ARBA" id="ARBA00023015"/>
    </source>
</evidence>
<proteinExistence type="predicted"/>
<evidence type="ECO:0000313" key="5">
    <source>
        <dbReference type="EMBL" id="MEE6310356.1"/>
    </source>
</evidence>
<protein>
    <submittedName>
        <fullName evidence="5">LuxR C-terminal-related transcriptional regulator</fullName>
    </submittedName>
</protein>
<keyword evidence="1" id="KW-0805">Transcription regulation</keyword>
<comment type="caution">
    <text evidence="5">The sequence shown here is derived from an EMBL/GenBank/DDBJ whole genome shotgun (WGS) entry which is preliminary data.</text>
</comment>
<keyword evidence="3" id="KW-0804">Transcription</keyword>
<reference evidence="5 7" key="1">
    <citation type="submission" date="2024-01" db="EMBL/GenBank/DDBJ databases">
        <title>Genome insights into Plantactinospora veratri sp. nov.</title>
        <authorList>
            <person name="Wang L."/>
        </authorList>
    </citation>
    <scope>NUCLEOTIDE SEQUENCE [LARGE SCALE GENOMIC DNA]</scope>
    <source>
        <strain evidence="5 7">NEAU-FHS4</strain>
    </source>
</reference>
<evidence type="ECO:0000259" key="4">
    <source>
        <dbReference type="PROSITE" id="PS50043"/>
    </source>
</evidence>
<dbReference type="PRINTS" id="PR00038">
    <property type="entry name" value="HTHLUXR"/>
</dbReference>
<evidence type="ECO:0000313" key="6">
    <source>
        <dbReference type="EMBL" id="MEE6311519.1"/>
    </source>
</evidence>
<dbReference type="EMBL" id="JAZGQL010000025">
    <property type="protein sequence ID" value="MEE6310356.1"/>
    <property type="molecule type" value="Genomic_DNA"/>
</dbReference>
<dbReference type="SUPFAM" id="SSF52540">
    <property type="entry name" value="P-loop containing nucleoside triphosphate hydrolases"/>
    <property type="match status" value="1"/>
</dbReference>
<dbReference type="SMART" id="SM00421">
    <property type="entry name" value="HTH_LUXR"/>
    <property type="match status" value="1"/>
</dbReference>
<dbReference type="PANTHER" id="PTHR44688">
    <property type="entry name" value="DNA-BINDING TRANSCRIPTIONAL ACTIVATOR DEVR_DOSR"/>
    <property type="match status" value="1"/>
</dbReference>
<keyword evidence="7" id="KW-1185">Reference proteome</keyword>